<dbReference type="InterPro" id="IPR011701">
    <property type="entry name" value="MFS"/>
</dbReference>
<name>A0ABV7R7M6_9RHOB</name>
<dbReference type="SUPFAM" id="SSF103473">
    <property type="entry name" value="MFS general substrate transporter"/>
    <property type="match status" value="1"/>
</dbReference>
<keyword evidence="5" id="KW-0732">Signal</keyword>
<organism evidence="6 7">
    <name type="scientific">Paracoccus mangrovi</name>
    <dbReference type="NCBI Taxonomy" id="1715645"/>
    <lineage>
        <taxon>Bacteria</taxon>
        <taxon>Pseudomonadati</taxon>
        <taxon>Pseudomonadota</taxon>
        <taxon>Alphaproteobacteria</taxon>
        <taxon>Rhodobacterales</taxon>
        <taxon>Paracoccaceae</taxon>
        <taxon>Paracoccus</taxon>
    </lineage>
</organism>
<keyword evidence="3 4" id="KW-0472">Membrane</keyword>
<feature type="transmembrane region" description="Helical" evidence="4">
    <location>
        <begin position="74"/>
        <end position="94"/>
    </location>
</feature>
<dbReference type="Proteomes" id="UP001595721">
    <property type="component" value="Unassembled WGS sequence"/>
</dbReference>
<evidence type="ECO:0000313" key="7">
    <source>
        <dbReference type="Proteomes" id="UP001595721"/>
    </source>
</evidence>
<feature type="transmembrane region" description="Helical" evidence="4">
    <location>
        <begin position="246"/>
        <end position="266"/>
    </location>
</feature>
<dbReference type="PANTHER" id="PTHR23521">
    <property type="entry name" value="TRANSPORTER MFS SUPERFAMILY"/>
    <property type="match status" value="1"/>
</dbReference>
<dbReference type="EMBL" id="JBHRXJ010000011">
    <property type="protein sequence ID" value="MFC3529409.1"/>
    <property type="molecule type" value="Genomic_DNA"/>
</dbReference>
<comment type="caution">
    <text evidence="6">The sequence shown here is derived from an EMBL/GenBank/DDBJ whole genome shotgun (WGS) entry which is preliminary data.</text>
</comment>
<evidence type="ECO:0000256" key="2">
    <source>
        <dbReference type="ARBA" id="ARBA00022989"/>
    </source>
</evidence>
<evidence type="ECO:0000256" key="4">
    <source>
        <dbReference type="SAM" id="Phobius"/>
    </source>
</evidence>
<evidence type="ECO:0000256" key="5">
    <source>
        <dbReference type="SAM" id="SignalP"/>
    </source>
</evidence>
<keyword evidence="1 4" id="KW-0812">Transmembrane</keyword>
<dbReference type="InterPro" id="IPR036259">
    <property type="entry name" value="MFS_trans_sf"/>
</dbReference>
<dbReference type="PANTHER" id="PTHR23521:SF3">
    <property type="entry name" value="MFS TRANSPORTER"/>
    <property type="match status" value="1"/>
</dbReference>
<feature type="transmembrane region" description="Helical" evidence="4">
    <location>
        <begin position="100"/>
        <end position="118"/>
    </location>
</feature>
<feature type="signal peptide" evidence="5">
    <location>
        <begin position="1"/>
        <end position="23"/>
    </location>
</feature>
<feature type="transmembrane region" description="Helical" evidence="4">
    <location>
        <begin position="41"/>
        <end position="62"/>
    </location>
</feature>
<keyword evidence="2 4" id="KW-1133">Transmembrane helix</keyword>
<evidence type="ECO:0000256" key="3">
    <source>
        <dbReference type="ARBA" id="ARBA00023136"/>
    </source>
</evidence>
<keyword evidence="7" id="KW-1185">Reference proteome</keyword>
<evidence type="ECO:0000256" key="1">
    <source>
        <dbReference type="ARBA" id="ARBA00022692"/>
    </source>
</evidence>
<proteinExistence type="predicted"/>
<reference evidence="7" key="1">
    <citation type="journal article" date="2019" name="Int. J. Syst. Evol. Microbiol.">
        <title>The Global Catalogue of Microorganisms (GCM) 10K type strain sequencing project: providing services to taxonomists for standard genome sequencing and annotation.</title>
        <authorList>
            <consortium name="The Broad Institute Genomics Platform"/>
            <consortium name="The Broad Institute Genome Sequencing Center for Infectious Disease"/>
            <person name="Wu L."/>
            <person name="Ma J."/>
        </authorList>
    </citation>
    <scope>NUCLEOTIDE SEQUENCE [LARGE SCALE GENOMIC DNA]</scope>
    <source>
        <strain evidence="7">KCTC 42899</strain>
    </source>
</reference>
<feature type="transmembrane region" description="Helical" evidence="4">
    <location>
        <begin position="278"/>
        <end position="297"/>
    </location>
</feature>
<dbReference type="Gene3D" id="1.20.1250.20">
    <property type="entry name" value="MFS general substrate transporter like domains"/>
    <property type="match status" value="1"/>
</dbReference>
<gene>
    <name evidence="6" type="ORF">ACFOMH_14610</name>
</gene>
<feature type="chain" id="PRO_5046673438" evidence="5">
    <location>
        <begin position="24"/>
        <end position="391"/>
    </location>
</feature>
<feature type="transmembrane region" description="Helical" evidence="4">
    <location>
        <begin position="360"/>
        <end position="381"/>
    </location>
</feature>
<protein>
    <submittedName>
        <fullName evidence="6">MFS transporter</fullName>
    </submittedName>
</protein>
<evidence type="ECO:0000313" key="6">
    <source>
        <dbReference type="EMBL" id="MFC3529409.1"/>
    </source>
</evidence>
<feature type="transmembrane region" description="Helical" evidence="4">
    <location>
        <begin position="130"/>
        <end position="150"/>
    </location>
</feature>
<sequence length="391" mass="40308">MTKRRAIILLCLAVIFGMSPWFATGAAVMDIARERGIGPGMQALLASAVQAGFVIGAFGFAVAGIADRFDPRRVMALAALANAVTTALLLVVPPGTPGSVLLRLITGAGFAGIYPVGMKVMVGWGQRDRGFLVGMLVGALTFGSALPHLAAYFGAASWRTVVVVAALASLAGAGLALMLRVGPYHVRAQSFDFHAIRLMWTNRHIRAATGGYLGHMWELYALWSWIGVIAATSYGAANLAPARAESLAALTAFGAVAIGAGLCLPAGRLADRFGKARIAAGAMWLSGAAGLATALAFGGPVWLVMALLLIWGATIIPDSAQFSALIADHAPPQVVGSLMAMQTALGFTLTIATVQLTPVLAAAVGWPVTLAVMALGPALGIRALRMVRWGA</sequence>
<accession>A0ABV7R7M6</accession>
<dbReference type="Pfam" id="PF07690">
    <property type="entry name" value="MFS_1"/>
    <property type="match status" value="1"/>
</dbReference>
<feature type="transmembrane region" description="Helical" evidence="4">
    <location>
        <begin position="156"/>
        <end position="179"/>
    </location>
</feature>
<dbReference type="RefSeq" id="WP_377745357.1">
    <property type="nucleotide sequence ID" value="NZ_JBHRXJ010000011.1"/>
</dbReference>